<evidence type="ECO:0000313" key="4">
    <source>
        <dbReference type="Proteomes" id="UP000467840"/>
    </source>
</evidence>
<dbReference type="AlphaFoldDB" id="A0A6A6MRI5"/>
<name>A0A6A6MRI5_HEVBR</name>
<comment type="caution">
    <text evidence="3">The sequence shown here is derived from an EMBL/GenBank/DDBJ whole genome shotgun (WGS) entry which is preliminary data.</text>
</comment>
<keyword evidence="4" id="KW-1185">Reference proteome</keyword>
<evidence type="ECO:0000259" key="2">
    <source>
        <dbReference type="Pfam" id="PF26130"/>
    </source>
</evidence>
<sequence length="122" mass="14085">MRVVRFVIGGILVEGKGSIEYKGGEVFSWDNRYVDLISYLDIEDELKMLGYRNITKMAYFILGMDKKKAIRYVRSARNNNEANIARTRNKTIETREDKENEQSDESEYDPVAYGVLSGDDDL</sequence>
<feature type="region of interest" description="Disordered" evidence="1">
    <location>
        <begin position="84"/>
        <end position="122"/>
    </location>
</feature>
<evidence type="ECO:0000313" key="3">
    <source>
        <dbReference type="EMBL" id="KAF2315607.1"/>
    </source>
</evidence>
<gene>
    <name evidence="3" type="ORF">GH714_040121</name>
</gene>
<dbReference type="Proteomes" id="UP000467840">
    <property type="component" value="Chromosome 15"/>
</dbReference>
<dbReference type="Pfam" id="PF26130">
    <property type="entry name" value="PB1-like"/>
    <property type="match status" value="1"/>
</dbReference>
<dbReference type="InterPro" id="IPR058594">
    <property type="entry name" value="PB1-like_dom_pln"/>
</dbReference>
<dbReference type="EMBL" id="JAAGAX010000005">
    <property type="protein sequence ID" value="KAF2315607.1"/>
    <property type="molecule type" value="Genomic_DNA"/>
</dbReference>
<organism evidence="3 4">
    <name type="scientific">Hevea brasiliensis</name>
    <name type="common">Para rubber tree</name>
    <name type="synonym">Siphonia brasiliensis</name>
    <dbReference type="NCBI Taxonomy" id="3981"/>
    <lineage>
        <taxon>Eukaryota</taxon>
        <taxon>Viridiplantae</taxon>
        <taxon>Streptophyta</taxon>
        <taxon>Embryophyta</taxon>
        <taxon>Tracheophyta</taxon>
        <taxon>Spermatophyta</taxon>
        <taxon>Magnoliopsida</taxon>
        <taxon>eudicotyledons</taxon>
        <taxon>Gunneridae</taxon>
        <taxon>Pentapetalae</taxon>
        <taxon>rosids</taxon>
        <taxon>fabids</taxon>
        <taxon>Malpighiales</taxon>
        <taxon>Euphorbiaceae</taxon>
        <taxon>Crotonoideae</taxon>
        <taxon>Micrandreae</taxon>
        <taxon>Hevea</taxon>
    </lineage>
</organism>
<protein>
    <recommendedName>
        <fullName evidence="2">PB1-like domain-containing protein</fullName>
    </recommendedName>
</protein>
<proteinExistence type="predicted"/>
<accession>A0A6A6MRI5</accession>
<feature type="domain" description="PB1-like" evidence="2">
    <location>
        <begin position="6"/>
        <end position="77"/>
    </location>
</feature>
<feature type="compositionally biased region" description="Basic and acidic residues" evidence="1">
    <location>
        <begin position="90"/>
        <end position="101"/>
    </location>
</feature>
<reference evidence="3 4" key="1">
    <citation type="journal article" date="2020" name="Mol. Plant">
        <title>The Chromosome-Based Rubber Tree Genome Provides New Insights into Spurge Genome Evolution and Rubber Biosynthesis.</title>
        <authorList>
            <person name="Liu J."/>
            <person name="Shi C."/>
            <person name="Shi C.C."/>
            <person name="Li W."/>
            <person name="Zhang Q.J."/>
            <person name="Zhang Y."/>
            <person name="Li K."/>
            <person name="Lu H.F."/>
            <person name="Shi C."/>
            <person name="Zhu S.T."/>
            <person name="Xiao Z.Y."/>
            <person name="Nan H."/>
            <person name="Yue Y."/>
            <person name="Zhu X.G."/>
            <person name="Wu Y."/>
            <person name="Hong X.N."/>
            <person name="Fan G.Y."/>
            <person name="Tong Y."/>
            <person name="Zhang D."/>
            <person name="Mao C.L."/>
            <person name="Liu Y.L."/>
            <person name="Hao S.J."/>
            <person name="Liu W.Q."/>
            <person name="Lv M.Q."/>
            <person name="Zhang H.B."/>
            <person name="Liu Y."/>
            <person name="Hu-Tang G.R."/>
            <person name="Wang J.P."/>
            <person name="Wang J.H."/>
            <person name="Sun Y.H."/>
            <person name="Ni S.B."/>
            <person name="Chen W.B."/>
            <person name="Zhang X.C."/>
            <person name="Jiao Y.N."/>
            <person name="Eichler E.E."/>
            <person name="Li G.H."/>
            <person name="Liu X."/>
            <person name="Gao L.Z."/>
        </authorList>
    </citation>
    <scope>NUCLEOTIDE SEQUENCE [LARGE SCALE GENOMIC DNA]</scope>
    <source>
        <strain evidence="4">cv. GT1</strain>
        <tissue evidence="3">Leaf</tissue>
    </source>
</reference>
<evidence type="ECO:0000256" key="1">
    <source>
        <dbReference type="SAM" id="MobiDB-lite"/>
    </source>
</evidence>